<dbReference type="InterPro" id="IPR003721">
    <property type="entry name" value="Pantoate_ligase"/>
</dbReference>
<evidence type="ECO:0000256" key="9">
    <source>
        <dbReference type="ARBA" id="ARBA00029902"/>
    </source>
</evidence>
<dbReference type="UniPathway" id="UPA00028">
    <property type="reaction ID" value="UER00005"/>
</dbReference>
<evidence type="ECO:0000256" key="8">
    <source>
        <dbReference type="ARBA" id="ARBA00022840"/>
    </source>
</evidence>
<keyword evidence="6" id="KW-0566">Pantothenate biosynthesis</keyword>
<dbReference type="HAMAP" id="MF_00158">
    <property type="entry name" value="PanC"/>
    <property type="match status" value="1"/>
</dbReference>
<dbReference type="NCBIfam" id="TIGR00018">
    <property type="entry name" value="panC"/>
    <property type="match status" value="1"/>
</dbReference>
<dbReference type="STRING" id="590646.G3BBR1"/>
<evidence type="ECO:0000256" key="5">
    <source>
        <dbReference type="ARBA" id="ARBA00022598"/>
    </source>
</evidence>
<evidence type="ECO:0000256" key="11">
    <source>
        <dbReference type="ARBA" id="ARBA00048258"/>
    </source>
</evidence>
<dbReference type="eggNOG" id="KOG3042">
    <property type="taxonomic scope" value="Eukaryota"/>
</dbReference>
<evidence type="ECO:0000256" key="1">
    <source>
        <dbReference type="ARBA" id="ARBA00004990"/>
    </source>
</evidence>
<keyword evidence="5" id="KW-0436">Ligase</keyword>
<dbReference type="GO" id="GO:0005524">
    <property type="term" value="F:ATP binding"/>
    <property type="evidence" value="ECO:0007669"/>
    <property type="project" value="UniProtKB-KW"/>
</dbReference>
<dbReference type="Proteomes" id="UP000000707">
    <property type="component" value="Unassembled WGS sequence"/>
</dbReference>
<proteinExistence type="inferred from homology"/>
<evidence type="ECO:0000256" key="2">
    <source>
        <dbReference type="ARBA" id="ARBA00009256"/>
    </source>
</evidence>
<dbReference type="GeneID" id="18250844"/>
<dbReference type="GO" id="GO:0015940">
    <property type="term" value="P:pantothenate biosynthetic process"/>
    <property type="evidence" value="ECO:0007669"/>
    <property type="project" value="UniProtKB-UniPathway"/>
</dbReference>
<evidence type="ECO:0000256" key="10">
    <source>
        <dbReference type="ARBA" id="ARBA00032806"/>
    </source>
</evidence>
<dbReference type="FunFam" id="3.40.50.620:FF:000013">
    <property type="entry name" value="Pantothenate synthetase"/>
    <property type="match status" value="1"/>
</dbReference>
<dbReference type="GO" id="GO:0004592">
    <property type="term" value="F:pantoate-beta-alanine ligase activity"/>
    <property type="evidence" value="ECO:0007669"/>
    <property type="project" value="UniProtKB-EC"/>
</dbReference>
<dbReference type="Pfam" id="PF02569">
    <property type="entry name" value="Pantoate_ligase"/>
    <property type="match status" value="1"/>
</dbReference>
<sequence length="306" mass="33642">MKSIQIFRTVAQVRQWRANALFAHQSVGLVPTMGALHDGHCSLISQSLQDNDKSIVSIFVNPSQFAPHEDLDAYPRTVDADMALLNQFPGKKVDAVFIPKVSEMYPSGISTNIDEQRGAFVAVKGCSEQLEGSSRPQFFRGVATVVTKLLNAVTPTRVYFGQKDAQQCVVVQNLVKDLLIETTVKVLPTKREANGLAMSSRNAYLSEETKQKSAVIYQSLVNGERFYQEKSQHGPVNVGEILARITDTLNDSTGFDIEYIALSHPETLEDLEVVEPGVGAVVSTAVRVPREGSSQQTRLIDNVILH</sequence>
<evidence type="ECO:0000256" key="4">
    <source>
        <dbReference type="ARBA" id="ARBA00015647"/>
    </source>
</evidence>
<comment type="similarity">
    <text evidence="2">Belongs to the pantothenate synthetase family.</text>
</comment>
<accession>G3BBR1</accession>
<dbReference type="OrthoDB" id="2020436at2759"/>
<dbReference type="EMBL" id="GL996527">
    <property type="protein sequence ID" value="EGV62215.1"/>
    <property type="molecule type" value="Genomic_DNA"/>
</dbReference>
<dbReference type="PANTHER" id="PTHR21299:SF1">
    <property type="entry name" value="PANTOATE--BETA-ALANINE LIGASE"/>
    <property type="match status" value="1"/>
</dbReference>
<dbReference type="KEGG" id="cten:18250844"/>
<gene>
    <name evidence="12" type="ORF">CANTEDRAFT_99263</name>
</gene>
<dbReference type="Gene3D" id="3.40.50.620">
    <property type="entry name" value="HUPs"/>
    <property type="match status" value="1"/>
</dbReference>
<dbReference type="AlphaFoldDB" id="G3BBR1"/>
<dbReference type="PANTHER" id="PTHR21299">
    <property type="entry name" value="CYTIDYLATE KINASE/PANTOATE-BETA-ALANINE LIGASE"/>
    <property type="match status" value="1"/>
</dbReference>
<dbReference type="EC" id="6.3.2.1" evidence="3"/>
<keyword evidence="7" id="KW-0547">Nucleotide-binding</keyword>
<evidence type="ECO:0000313" key="13">
    <source>
        <dbReference type="Proteomes" id="UP000000707"/>
    </source>
</evidence>
<comment type="pathway">
    <text evidence="1">Cofactor biosynthesis; (R)-pantothenate biosynthesis; (R)-pantothenate from (R)-pantoate and beta-alanine: step 1/1.</text>
</comment>
<reference evidence="12 13" key="1">
    <citation type="journal article" date="2011" name="Proc. Natl. Acad. Sci. U.S.A.">
        <title>Comparative genomics of xylose-fermenting fungi for enhanced biofuel production.</title>
        <authorList>
            <person name="Wohlbach D.J."/>
            <person name="Kuo A."/>
            <person name="Sato T.K."/>
            <person name="Potts K.M."/>
            <person name="Salamov A.A."/>
            <person name="LaButti K.M."/>
            <person name="Sun H."/>
            <person name="Clum A."/>
            <person name="Pangilinan J.L."/>
            <person name="Lindquist E.A."/>
            <person name="Lucas S."/>
            <person name="Lapidus A."/>
            <person name="Jin M."/>
            <person name="Gunawan C."/>
            <person name="Balan V."/>
            <person name="Dale B.E."/>
            <person name="Jeffries T.W."/>
            <person name="Zinkel R."/>
            <person name="Barry K.W."/>
            <person name="Grigoriev I.V."/>
            <person name="Gasch A.P."/>
        </authorList>
    </citation>
    <scope>NUCLEOTIDE SEQUENCE [LARGE SCALE GENOMIC DNA]</scope>
    <source>
        <strain evidence="13">ATCC 10573 / BCRC 21748 / CBS 615 / JCM 9827 / NBRC 10315 / NRRL Y-1498 / VKM Y-70</strain>
    </source>
</reference>
<dbReference type="InterPro" id="IPR042176">
    <property type="entry name" value="Pantoate_ligase_C"/>
</dbReference>
<keyword evidence="13" id="KW-1185">Reference proteome</keyword>
<comment type="catalytic activity">
    <reaction evidence="11">
        <text>(R)-pantoate + beta-alanine + ATP = (R)-pantothenate + AMP + diphosphate + H(+)</text>
        <dbReference type="Rhea" id="RHEA:10912"/>
        <dbReference type="ChEBI" id="CHEBI:15378"/>
        <dbReference type="ChEBI" id="CHEBI:15980"/>
        <dbReference type="ChEBI" id="CHEBI:29032"/>
        <dbReference type="ChEBI" id="CHEBI:30616"/>
        <dbReference type="ChEBI" id="CHEBI:33019"/>
        <dbReference type="ChEBI" id="CHEBI:57966"/>
        <dbReference type="ChEBI" id="CHEBI:456215"/>
        <dbReference type="EC" id="6.3.2.1"/>
    </reaction>
</comment>
<evidence type="ECO:0000256" key="6">
    <source>
        <dbReference type="ARBA" id="ARBA00022655"/>
    </source>
</evidence>
<evidence type="ECO:0000313" key="12">
    <source>
        <dbReference type="EMBL" id="EGV62215.1"/>
    </source>
</evidence>
<organism evidence="13">
    <name type="scientific">Candida tenuis (strain ATCC 10573 / BCRC 21748 / CBS 615 / JCM 9827 / NBRC 10315 / NRRL Y-1498 / VKM Y-70)</name>
    <name type="common">Yeast</name>
    <name type="synonym">Yamadazyma tenuis</name>
    <dbReference type="NCBI Taxonomy" id="590646"/>
    <lineage>
        <taxon>Eukaryota</taxon>
        <taxon>Fungi</taxon>
        <taxon>Dikarya</taxon>
        <taxon>Ascomycota</taxon>
        <taxon>Saccharomycotina</taxon>
        <taxon>Pichiomycetes</taxon>
        <taxon>Debaryomycetaceae</taxon>
        <taxon>Yamadazyma</taxon>
    </lineage>
</organism>
<dbReference type="SUPFAM" id="SSF52374">
    <property type="entry name" value="Nucleotidylyl transferase"/>
    <property type="match status" value="1"/>
</dbReference>
<keyword evidence="8" id="KW-0067">ATP-binding</keyword>
<dbReference type="Gene3D" id="3.30.1300.10">
    <property type="entry name" value="Pantoate-beta-alanine ligase, C-terminal domain"/>
    <property type="match status" value="1"/>
</dbReference>
<evidence type="ECO:0000256" key="7">
    <source>
        <dbReference type="ARBA" id="ARBA00022741"/>
    </source>
</evidence>
<dbReference type="CDD" id="cd00560">
    <property type="entry name" value="PanC"/>
    <property type="match status" value="1"/>
</dbReference>
<dbReference type="HOGENOM" id="CLU_047148_1_0_1"/>
<dbReference type="InterPro" id="IPR014729">
    <property type="entry name" value="Rossmann-like_a/b/a_fold"/>
</dbReference>
<name>G3BBR1_CANTC</name>
<evidence type="ECO:0000256" key="3">
    <source>
        <dbReference type="ARBA" id="ARBA00012219"/>
    </source>
</evidence>
<protein>
    <recommendedName>
        <fullName evidence="4">Pantoate--beta-alanine ligase</fullName>
        <ecNumber evidence="3">6.3.2.1</ecNumber>
    </recommendedName>
    <alternativeName>
        <fullName evidence="10">Pantoate-activating enzyme</fullName>
    </alternativeName>
    <alternativeName>
        <fullName evidence="9">Pantothenate synthetase</fullName>
    </alternativeName>
</protein>